<dbReference type="CDD" id="cd00293">
    <property type="entry name" value="USP-like"/>
    <property type="match status" value="1"/>
</dbReference>
<name>A0A0D7EFJ6_RHOPL</name>
<organism evidence="1 2">
    <name type="scientific">Rhodopseudomonas palustris</name>
    <dbReference type="NCBI Taxonomy" id="1076"/>
    <lineage>
        <taxon>Bacteria</taxon>
        <taxon>Pseudomonadati</taxon>
        <taxon>Pseudomonadota</taxon>
        <taxon>Alphaproteobacteria</taxon>
        <taxon>Hyphomicrobiales</taxon>
        <taxon>Nitrobacteraceae</taxon>
        <taxon>Rhodopseudomonas</taxon>
    </lineage>
</organism>
<dbReference type="EMBL" id="JXXE01000445">
    <property type="protein sequence ID" value="KIZ39285.1"/>
    <property type="molecule type" value="Genomic_DNA"/>
</dbReference>
<evidence type="ECO:0000313" key="1">
    <source>
        <dbReference type="EMBL" id="KIZ39285.1"/>
    </source>
</evidence>
<dbReference type="SUPFAM" id="SSF52402">
    <property type="entry name" value="Adenine nucleotide alpha hydrolases-like"/>
    <property type="match status" value="2"/>
</dbReference>
<comment type="caution">
    <text evidence="1">The sequence shown here is derived from an EMBL/GenBank/DDBJ whole genome shotgun (WGS) entry which is preliminary data.</text>
</comment>
<reference evidence="1 2" key="1">
    <citation type="submission" date="2014-11" db="EMBL/GenBank/DDBJ databases">
        <title>Genomics and ecophysiology of heterotrophic nitrogen fixing bacteria isolated from estuarine surface water.</title>
        <authorList>
            <person name="Bentzon-Tilia M."/>
            <person name="Severin I."/>
            <person name="Hansen L.H."/>
            <person name="Riemann L."/>
        </authorList>
    </citation>
    <scope>NUCLEOTIDE SEQUENCE [LARGE SCALE GENOMIC DNA]</scope>
    <source>
        <strain evidence="1 2">BAL398</strain>
    </source>
</reference>
<dbReference type="Gene3D" id="3.40.50.12370">
    <property type="match status" value="1"/>
</dbReference>
<dbReference type="AlphaFoldDB" id="A0A0D7EFJ6"/>
<proteinExistence type="predicted"/>
<dbReference type="OrthoDB" id="9804721at2"/>
<dbReference type="Proteomes" id="UP000032515">
    <property type="component" value="Unassembled WGS sequence"/>
</dbReference>
<gene>
    <name evidence="1" type="ORF">OO17_20855</name>
</gene>
<dbReference type="RefSeq" id="WP_044415147.1">
    <property type="nucleotide sequence ID" value="NZ_JXXE01000445.1"/>
</dbReference>
<evidence type="ECO:0000313" key="2">
    <source>
        <dbReference type="Proteomes" id="UP000032515"/>
    </source>
</evidence>
<accession>A0A0D7EFJ6</accession>
<dbReference type="PATRIC" id="fig|1076.23.peg.4847"/>
<sequence length="276" mass="29664">MTYASVMVSLAFDQANTVRLALACEIAERYQSRVIGAAASEFSAPLYFTSGEAAQKLLDEGNAKIRRRIVELEAEFRQSMGGHCRELEWRAAVEMPAKYIVQQARAADLVISGGGVRDPLCDPFAQADPADLVMQLGRPLLIVPEGPGRVDLSRVLVAWKDNPEARRAIVDALPLLRHASHVSVAAIAEAADERDAAQASVADVVDWLSRHHIVASGLVPEACGHAATQLSEIAGSTEAGVIVAGAYGHSRFREWILGGVTRHLVEQGSRAVLLSR</sequence>
<protein>
    <submittedName>
        <fullName evidence="1">Universal stress protein UspA</fullName>
    </submittedName>
</protein>